<dbReference type="EnsemblPlants" id="AVESA.00010b.r2.2AG0237390.1">
    <property type="protein sequence ID" value="AVESA.00010b.r2.2AG0237390.1.CDS"/>
    <property type="gene ID" value="AVESA.00010b.r2.2AG0237390"/>
</dbReference>
<reference evidence="1" key="2">
    <citation type="submission" date="2025-09" db="UniProtKB">
        <authorList>
            <consortium name="EnsemblPlants"/>
        </authorList>
    </citation>
    <scope>IDENTIFICATION</scope>
</reference>
<dbReference type="Proteomes" id="UP001732700">
    <property type="component" value="Chromosome 2A"/>
</dbReference>
<protein>
    <submittedName>
        <fullName evidence="1">Uncharacterized protein</fullName>
    </submittedName>
</protein>
<name>A0ACD5UDR0_AVESA</name>
<organism evidence="1 2">
    <name type="scientific">Avena sativa</name>
    <name type="common">Oat</name>
    <dbReference type="NCBI Taxonomy" id="4498"/>
    <lineage>
        <taxon>Eukaryota</taxon>
        <taxon>Viridiplantae</taxon>
        <taxon>Streptophyta</taxon>
        <taxon>Embryophyta</taxon>
        <taxon>Tracheophyta</taxon>
        <taxon>Spermatophyta</taxon>
        <taxon>Magnoliopsida</taxon>
        <taxon>Liliopsida</taxon>
        <taxon>Poales</taxon>
        <taxon>Poaceae</taxon>
        <taxon>BOP clade</taxon>
        <taxon>Pooideae</taxon>
        <taxon>Poodae</taxon>
        <taxon>Poeae</taxon>
        <taxon>Poeae Chloroplast Group 1 (Aveneae type)</taxon>
        <taxon>Aveninae</taxon>
        <taxon>Avena</taxon>
    </lineage>
</organism>
<accession>A0ACD5UDR0</accession>
<proteinExistence type="predicted"/>
<keyword evidence="2" id="KW-1185">Reference proteome</keyword>
<sequence length="154" mass="16465">MATSTSSTGKSTPADARALIAAKIQEGVHKVRGLGRLADEVDRDCEALREKVEGMAAVMESELRLDEYCSDLGDMNKARLDYHGASLSEAERQSLRQIHDLAASAIADYEALLGPAPAFNNTITMLSDSIPMECPAPLAPHLRPAAVNGGDDTW</sequence>
<evidence type="ECO:0000313" key="2">
    <source>
        <dbReference type="Proteomes" id="UP001732700"/>
    </source>
</evidence>
<reference evidence="1" key="1">
    <citation type="submission" date="2021-05" db="EMBL/GenBank/DDBJ databases">
        <authorList>
            <person name="Scholz U."/>
            <person name="Mascher M."/>
            <person name="Fiebig A."/>
        </authorList>
    </citation>
    <scope>NUCLEOTIDE SEQUENCE [LARGE SCALE GENOMIC DNA]</scope>
</reference>
<evidence type="ECO:0000313" key="1">
    <source>
        <dbReference type="EnsemblPlants" id="AVESA.00010b.r2.2AG0237390.1.CDS"/>
    </source>
</evidence>